<keyword evidence="6" id="KW-0332">GMP biosynthesis</keyword>
<evidence type="ECO:0000256" key="7">
    <source>
        <dbReference type="RuleBase" id="RU003811"/>
    </source>
</evidence>
<dbReference type="GO" id="GO:0009435">
    <property type="term" value="P:NAD+ biosynthetic process"/>
    <property type="evidence" value="ECO:0007669"/>
    <property type="project" value="UniProtKB-UniPathway"/>
</dbReference>
<dbReference type="NCBIfam" id="NF002048">
    <property type="entry name" value="PRK00876.1"/>
    <property type="match status" value="1"/>
</dbReference>
<evidence type="ECO:0000256" key="2">
    <source>
        <dbReference type="ARBA" id="ARBA00022598"/>
    </source>
</evidence>
<evidence type="ECO:0000256" key="4">
    <source>
        <dbReference type="ARBA" id="ARBA00022840"/>
    </source>
</evidence>
<accession>A0A2S2KUN6</accession>
<feature type="domain" description="GMPS ATP-PPase" evidence="9">
    <location>
        <begin position="16"/>
        <end position="248"/>
    </location>
</feature>
<dbReference type="SUPFAM" id="SSF52402">
    <property type="entry name" value="Adenine nucleotide alpha hydrolases-like"/>
    <property type="match status" value="1"/>
</dbReference>
<comment type="catalytic activity">
    <reaction evidence="8">
        <text>deamido-NAD(+) + NH4(+) + ATP = AMP + diphosphate + NAD(+) + H(+)</text>
        <dbReference type="Rhea" id="RHEA:21188"/>
        <dbReference type="ChEBI" id="CHEBI:15378"/>
        <dbReference type="ChEBI" id="CHEBI:28938"/>
        <dbReference type="ChEBI" id="CHEBI:30616"/>
        <dbReference type="ChEBI" id="CHEBI:33019"/>
        <dbReference type="ChEBI" id="CHEBI:57540"/>
        <dbReference type="ChEBI" id="CHEBI:58437"/>
        <dbReference type="ChEBI" id="CHEBI:456215"/>
        <dbReference type="EC" id="6.3.1.5"/>
    </reaction>
</comment>
<evidence type="ECO:0000256" key="1">
    <source>
        <dbReference type="ARBA" id="ARBA00004790"/>
    </source>
</evidence>
<evidence type="ECO:0000259" key="9">
    <source>
        <dbReference type="PROSITE" id="PS51553"/>
    </source>
</evidence>
<evidence type="ECO:0000256" key="6">
    <source>
        <dbReference type="PROSITE-ProRule" id="PRU00886"/>
    </source>
</evidence>
<dbReference type="EC" id="6.3.1.5" evidence="8"/>
<dbReference type="GO" id="GO:0008795">
    <property type="term" value="F:NAD+ synthase activity"/>
    <property type="evidence" value="ECO:0007669"/>
    <property type="project" value="UniProtKB-EC"/>
</dbReference>
<proteinExistence type="inferred from homology"/>
<dbReference type="GO" id="GO:0005737">
    <property type="term" value="C:cytoplasm"/>
    <property type="evidence" value="ECO:0007669"/>
    <property type="project" value="InterPro"/>
</dbReference>
<dbReference type="CDD" id="cd00553">
    <property type="entry name" value="NAD_synthase"/>
    <property type="match status" value="1"/>
</dbReference>
<dbReference type="AlphaFoldDB" id="A0A2S2KUN6"/>
<dbReference type="UniPathway" id="UPA00253"/>
<dbReference type="PANTHER" id="PTHR23090:SF9">
    <property type="entry name" value="GLUTAMINE-DEPENDENT NAD(+) SYNTHETASE"/>
    <property type="match status" value="1"/>
</dbReference>
<feature type="binding site" evidence="6">
    <location>
        <begin position="47"/>
        <end position="53"/>
    </location>
    <ligand>
        <name>ATP</name>
        <dbReference type="ChEBI" id="CHEBI:30616"/>
    </ligand>
</feature>
<evidence type="ECO:0000256" key="5">
    <source>
        <dbReference type="ARBA" id="ARBA00023027"/>
    </source>
</evidence>
<sequence length="329" mass="37700">MNNNQMELNEEFLKIKDLEKTTDKICEFIKDEISNKFQKKGAIVGLSGGVDSAVTMALCAKSLGYEQILGLIMPEKESSSSSQLLAKEVAKKFNVETKIIDITQILESFGVYDIKEQIVKEKFPKFNIECKYRVIVPPKSKNIVGIPFLEILDENNERHKLKISSSDFLTLTAATSIKHRVRMTMLYFHAEKNNFSVVGTTNKSEYQQGYFVKYGDGGSDIEPLVNLYKSQIYQLGEFLKVPNQILSKEASPDVWSFSTTDEEFFYSVPYQIVDLILYARENKLSIKDIQKISDLSKEDIESLVKIQNIKQVKSQHMREIPHSWMPDFT</sequence>
<comment type="similarity">
    <text evidence="7">Belongs to the NAD synthetase family.</text>
</comment>
<evidence type="ECO:0000256" key="8">
    <source>
        <dbReference type="RuleBase" id="RU003812"/>
    </source>
</evidence>
<evidence type="ECO:0000313" key="11">
    <source>
        <dbReference type="Proteomes" id="UP000245829"/>
    </source>
</evidence>
<keyword evidence="2 7" id="KW-0436">Ligase</keyword>
<dbReference type="EMBL" id="BGKI01000012">
    <property type="protein sequence ID" value="GBH35158.1"/>
    <property type="molecule type" value="Genomic_DNA"/>
</dbReference>
<protein>
    <recommendedName>
        <fullName evidence="8">NH(3)-dependent NAD(+) synthetase</fullName>
        <ecNumber evidence="8">6.3.1.5</ecNumber>
    </recommendedName>
</protein>
<dbReference type="Proteomes" id="UP000245829">
    <property type="component" value="Unassembled WGS sequence"/>
</dbReference>
<dbReference type="PANTHER" id="PTHR23090">
    <property type="entry name" value="NH 3 /GLUTAMINE-DEPENDENT NAD + SYNTHETASE"/>
    <property type="match status" value="1"/>
</dbReference>
<dbReference type="GO" id="GO:0004359">
    <property type="term" value="F:glutaminase activity"/>
    <property type="evidence" value="ECO:0007669"/>
    <property type="project" value="InterPro"/>
</dbReference>
<gene>
    <name evidence="10" type="primary">nadE</name>
    <name evidence="10" type="ORF">NZNM25_19490</name>
</gene>
<dbReference type="NCBIfam" id="TIGR00552">
    <property type="entry name" value="nadE"/>
    <property type="match status" value="2"/>
</dbReference>
<organism evidence="10 11">
    <name type="scientific">Nitrosopumilus zosterae</name>
    <dbReference type="NCBI Taxonomy" id="718286"/>
    <lineage>
        <taxon>Archaea</taxon>
        <taxon>Nitrososphaerota</taxon>
        <taxon>Nitrososphaeria</taxon>
        <taxon>Nitrosopumilales</taxon>
        <taxon>Nitrosopumilaceae</taxon>
        <taxon>Nitrosopumilus</taxon>
    </lineage>
</organism>
<keyword evidence="3 6" id="KW-0547">Nucleotide-binding</keyword>
<dbReference type="InterPro" id="IPR025777">
    <property type="entry name" value="GMPS_ATP_PPase_dom"/>
</dbReference>
<dbReference type="InterPro" id="IPR022310">
    <property type="entry name" value="NAD/GMP_synthase"/>
</dbReference>
<keyword evidence="4 6" id="KW-0067">ATP-binding</keyword>
<comment type="pathway">
    <text evidence="1">Cofactor biosynthesis; NAD(+) biosynthesis.</text>
</comment>
<evidence type="ECO:0000313" key="10">
    <source>
        <dbReference type="EMBL" id="GBH35158.1"/>
    </source>
</evidence>
<comment type="caution">
    <text evidence="10">The sequence shown here is derived from an EMBL/GenBank/DDBJ whole genome shotgun (WGS) entry which is preliminary data.</text>
</comment>
<dbReference type="GO" id="GO:0005524">
    <property type="term" value="F:ATP binding"/>
    <property type="evidence" value="ECO:0007669"/>
    <property type="project" value="UniProtKB-UniRule"/>
</dbReference>
<keyword evidence="6" id="KW-0658">Purine biosynthesis</keyword>
<reference evidence="10 11" key="1">
    <citation type="submission" date="2018-05" db="EMBL/GenBank/DDBJ databases">
        <title>genome sequencing of Nitrosopumilus sp. NM25.</title>
        <authorList>
            <person name="Mori K."/>
            <person name="Nakagawa T."/>
        </authorList>
    </citation>
    <scope>NUCLEOTIDE SEQUENCE [LARGE SCALE GENOMIC DNA]</scope>
    <source>
        <strain evidence="10 11">NM25</strain>
    </source>
</reference>
<dbReference type="InterPro" id="IPR014729">
    <property type="entry name" value="Rossmann-like_a/b/a_fold"/>
</dbReference>
<dbReference type="InterPro" id="IPR003694">
    <property type="entry name" value="NAD_synthase"/>
</dbReference>
<name>A0A2S2KUN6_9ARCH</name>
<keyword evidence="11" id="KW-1185">Reference proteome</keyword>
<dbReference type="Pfam" id="PF02540">
    <property type="entry name" value="NAD_synthase"/>
    <property type="match status" value="2"/>
</dbReference>
<dbReference type="GO" id="GO:0003921">
    <property type="term" value="F:GMP synthase activity"/>
    <property type="evidence" value="ECO:0007669"/>
    <property type="project" value="InterPro"/>
</dbReference>
<dbReference type="Gene3D" id="3.40.50.620">
    <property type="entry name" value="HUPs"/>
    <property type="match status" value="1"/>
</dbReference>
<dbReference type="PROSITE" id="PS51553">
    <property type="entry name" value="GMPS_ATP_PPASE"/>
    <property type="match status" value="1"/>
</dbReference>
<dbReference type="GO" id="GO:0003952">
    <property type="term" value="F:NAD+ synthase (glutamine-hydrolyzing) activity"/>
    <property type="evidence" value="ECO:0007669"/>
    <property type="project" value="InterPro"/>
</dbReference>
<evidence type="ECO:0000256" key="3">
    <source>
        <dbReference type="ARBA" id="ARBA00022741"/>
    </source>
</evidence>
<keyword evidence="5 7" id="KW-0520">NAD</keyword>